<proteinExistence type="predicted"/>
<feature type="compositionally biased region" description="Low complexity" evidence="1">
    <location>
        <begin position="119"/>
        <end position="129"/>
    </location>
</feature>
<gene>
    <name evidence="2" type="ORF">Ae201684_001545</name>
</gene>
<dbReference type="EMBL" id="VJMJ01000012">
    <property type="protein sequence ID" value="KAF0743903.1"/>
    <property type="molecule type" value="Genomic_DNA"/>
</dbReference>
<evidence type="ECO:0000313" key="2">
    <source>
        <dbReference type="EMBL" id="KAF0743903.1"/>
    </source>
</evidence>
<sequence length="279" mass="31633">MPKTKMPKVGPALVKAMQDLYKKHYDDFCSTREFPPKYPVPMIVWSSIMTELKEAQLPDYKPCLLDSMTFQAKMRASLRKSIRPTSMRKIAKRAKSAKTAISETTEEPSKHKPQDEPTIETTEPTIEDTGNATRTPEPAIETMEVTIESIKERTQETCQDVSETTSDTISKCSSQPEPVISEVSPQSTPRHREATEKKEHSTDSFGRIAVAVERIVEIVEVASIHRDRFMAEEALRQSIVHAATMKKMKMDELAFEKAHGLLSANEFRVKYEQLKADFP</sequence>
<evidence type="ECO:0000313" key="3">
    <source>
        <dbReference type="Proteomes" id="UP000481153"/>
    </source>
</evidence>
<reference evidence="2 3" key="1">
    <citation type="submission" date="2019-07" db="EMBL/GenBank/DDBJ databases">
        <title>Genomics analysis of Aphanomyces spp. identifies a new class of oomycete effector associated with host adaptation.</title>
        <authorList>
            <person name="Gaulin E."/>
        </authorList>
    </citation>
    <scope>NUCLEOTIDE SEQUENCE [LARGE SCALE GENOMIC DNA]</scope>
    <source>
        <strain evidence="2 3">ATCC 201684</strain>
    </source>
</reference>
<feature type="region of interest" description="Disordered" evidence="1">
    <location>
        <begin position="95"/>
        <end position="138"/>
    </location>
</feature>
<dbReference type="Proteomes" id="UP000481153">
    <property type="component" value="Unassembled WGS sequence"/>
</dbReference>
<feature type="compositionally biased region" description="Polar residues" evidence="1">
    <location>
        <begin position="156"/>
        <end position="176"/>
    </location>
</feature>
<evidence type="ECO:0000256" key="1">
    <source>
        <dbReference type="SAM" id="MobiDB-lite"/>
    </source>
</evidence>
<protein>
    <submittedName>
        <fullName evidence="2">Uncharacterized protein</fullName>
    </submittedName>
</protein>
<comment type="caution">
    <text evidence="2">The sequence shown here is derived from an EMBL/GenBank/DDBJ whole genome shotgun (WGS) entry which is preliminary data.</text>
</comment>
<feature type="compositionally biased region" description="Basic and acidic residues" evidence="1">
    <location>
        <begin position="190"/>
        <end position="202"/>
    </location>
</feature>
<organism evidence="2 3">
    <name type="scientific">Aphanomyces euteiches</name>
    <dbReference type="NCBI Taxonomy" id="100861"/>
    <lineage>
        <taxon>Eukaryota</taxon>
        <taxon>Sar</taxon>
        <taxon>Stramenopiles</taxon>
        <taxon>Oomycota</taxon>
        <taxon>Saprolegniomycetes</taxon>
        <taxon>Saprolegniales</taxon>
        <taxon>Verrucalvaceae</taxon>
        <taxon>Aphanomyces</taxon>
    </lineage>
</organism>
<accession>A0A6G0XU23</accession>
<keyword evidence="3" id="KW-1185">Reference proteome</keyword>
<name>A0A6G0XU23_9STRA</name>
<dbReference type="AlphaFoldDB" id="A0A6G0XU23"/>
<dbReference type="VEuPathDB" id="FungiDB:AeMF1_011324"/>
<feature type="region of interest" description="Disordered" evidence="1">
    <location>
        <begin position="153"/>
        <end position="202"/>
    </location>
</feature>